<dbReference type="Pfam" id="PF26003">
    <property type="entry name" value="Integrase_N_phage"/>
    <property type="match status" value="1"/>
</dbReference>
<dbReference type="CDD" id="cd01189">
    <property type="entry name" value="INT_ICEBs1_C_like"/>
    <property type="match status" value="1"/>
</dbReference>
<accession>A0ABP4II55</accession>
<dbReference type="RefSeq" id="WP_344023338.1">
    <property type="nucleotide sequence ID" value="NZ_BAAAJK010000013.1"/>
</dbReference>
<dbReference type="InterPro" id="IPR011010">
    <property type="entry name" value="DNA_brk_join_enz"/>
</dbReference>
<dbReference type="InterPro" id="IPR050090">
    <property type="entry name" value="Tyrosine_recombinase_XerCD"/>
</dbReference>
<feature type="domain" description="Tyr recombinase" evidence="4">
    <location>
        <begin position="151"/>
        <end position="395"/>
    </location>
</feature>
<keyword evidence="3" id="KW-0233">DNA recombination</keyword>
<comment type="caution">
    <text evidence="5">The sequence shown here is derived from an EMBL/GenBank/DDBJ whole genome shotgun (WGS) entry which is preliminary data.</text>
</comment>
<evidence type="ECO:0000313" key="6">
    <source>
        <dbReference type="Proteomes" id="UP001501414"/>
    </source>
</evidence>
<organism evidence="5 6">
    <name type="scientific">Pseudonocardia kongjuensis</name>
    <dbReference type="NCBI Taxonomy" id="102227"/>
    <lineage>
        <taxon>Bacteria</taxon>
        <taxon>Bacillati</taxon>
        <taxon>Actinomycetota</taxon>
        <taxon>Actinomycetes</taxon>
        <taxon>Pseudonocardiales</taxon>
        <taxon>Pseudonocardiaceae</taxon>
        <taxon>Pseudonocardia</taxon>
    </lineage>
</organism>
<name>A0ABP4II55_9PSEU</name>
<dbReference type="SUPFAM" id="SSF56349">
    <property type="entry name" value="DNA breaking-rejoining enzymes"/>
    <property type="match status" value="1"/>
</dbReference>
<dbReference type="InterPro" id="IPR058717">
    <property type="entry name" value="Phage_L5_Integrase_N"/>
</dbReference>
<dbReference type="Pfam" id="PF00589">
    <property type="entry name" value="Phage_integrase"/>
    <property type="match status" value="1"/>
</dbReference>
<gene>
    <name evidence="5" type="ORF">GCM10009613_33020</name>
</gene>
<evidence type="ECO:0000256" key="2">
    <source>
        <dbReference type="ARBA" id="ARBA00023125"/>
    </source>
</evidence>
<dbReference type="PANTHER" id="PTHR30349">
    <property type="entry name" value="PHAGE INTEGRASE-RELATED"/>
    <property type="match status" value="1"/>
</dbReference>
<proteinExistence type="inferred from homology"/>
<keyword evidence="2" id="KW-0238">DNA-binding</keyword>
<reference evidence="6" key="1">
    <citation type="journal article" date="2019" name="Int. J. Syst. Evol. Microbiol.">
        <title>The Global Catalogue of Microorganisms (GCM) 10K type strain sequencing project: providing services to taxonomists for standard genome sequencing and annotation.</title>
        <authorList>
            <consortium name="The Broad Institute Genomics Platform"/>
            <consortium name="The Broad Institute Genome Sequencing Center for Infectious Disease"/>
            <person name="Wu L."/>
            <person name="Ma J."/>
        </authorList>
    </citation>
    <scope>NUCLEOTIDE SEQUENCE [LARGE SCALE GENOMIC DNA]</scope>
    <source>
        <strain evidence="6">JCM 11896</strain>
    </source>
</reference>
<dbReference type="Gene3D" id="1.10.443.10">
    <property type="entry name" value="Intergrase catalytic core"/>
    <property type="match status" value="1"/>
</dbReference>
<protein>
    <submittedName>
        <fullName evidence="5">Tyrosine-type recombinase/integrase</fullName>
    </submittedName>
</protein>
<evidence type="ECO:0000313" key="5">
    <source>
        <dbReference type="EMBL" id="GAA1391138.1"/>
    </source>
</evidence>
<dbReference type="InterPro" id="IPR002104">
    <property type="entry name" value="Integrase_catalytic"/>
</dbReference>
<dbReference type="Proteomes" id="UP001501414">
    <property type="component" value="Unassembled WGS sequence"/>
</dbReference>
<evidence type="ECO:0000259" key="4">
    <source>
        <dbReference type="PROSITE" id="PS51898"/>
    </source>
</evidence>
<dbReference type="EMBL" id="BAAAJK010000013">
    <property type="protein sequence ID" value="GAA1391138.1"/>
    <property type="molecule type" value="Genomic_DNA"/>
</dbReference>
<sequence length="412" mass="46240">MGFVRKTDGGRYKAFWRDPTGRQRSKTFRTKKEAGAFLAETETSKSHGTYVSPHAGRMTFGDHAEAWAASWNTEQTTAARDRSVMRTHVLPQWADWQLAKIDHLSVQQWVTELGRTRSRATVAEAYRLTSAVLRSAVRNRLIAFNPATDVRIPKRRRQDTDERVISREDLRGVLLPAVPERHRALVATAAGAGLRWGEVAGLREDVVDLDAGTVSIVRTVIEVAGKRSFKPFPKSTAGRRVVPLPQWVVTAIREHLRRWPQESTSPIFANELGGPLGRTIFRSRVWRPSLVRAGLLGSVVQVGPKLFRARWLDRDGNQHTETAPTYVQAVMEVARSSADGLRFHDLRHSYTTWLVDDGVPPNMVQRVLGHERSSTTLDLYTRRTDNSARILQALDDEDPDDGSGAVDFGQRA</sequence>
<keyword evidence="6" id="KW-1185">Reference proteome</keyword>
<dbReference type="InterPro" id="IPR010998">
    <property type="entry name" value="Integrase_recombinase_N"/>
</dbReference>
<dbReference type="InterPro" id="IPR013762">
    <property type="entry name" value="Integrase-like_cat_sf"/>
</dbReference>
<comment type="similarity">
    <text evidence="1">Belongs to the 'phage' integrase family.</text>
</comment>
<dbReference type="Gene3D" id="1.10.150.130">
    <property type="match status" value="1"/>
</dbReference>
<evidence type="ECO:0000256" key="3">
    <source>
        <dbReference type="ARBA" id="ARBA00023172"/>
    </source>
</evidence>
<dbReference type="PANTHER" id="PTHR30349:SF64">
    <property type="entry name" value="PROPHAGE INTEGRASE INTD-RELATED"/>
    <property type="match status" value="1"/>
</dbReference>
<evidence type="ECO:0000256" key="1">
    <source>
        <dbReference type="ARBA" id="ARBA00008857"/>
    </source>
</evidence>
<dbReference type="PROSITE" id="PS51898">
    <property type="entry name" value="TYR_RECOMBINASE"/>
    <property type="match status" value="1"/>
</dbReference>